<gene>
    <name evidence="1" type="ORF">PUN28_004442</name>
</gene>
<comment type="caution">
    <text evidence="1">The sequence shown here is derived from an EMBL/GenBank/DDBJ whole genome shotgun (WGS) entry which is preliminary data.</text>
</comment>
<organism evidence="1 2">
    <name type="scientific">Cardiocondyla obscurior</name>
    <dbReference type="NCBI Taxonomy" id="286306"/>
    <lineage>
        <taxon>Eukaryota</taxon>
        <taxon>Metazoa</taxon>
        <taxon>Ecdysozoa</taxon>
        <taxon>Arthropoda</taxon>
        <taxon>Hexapoda</taxon>
        <taxon>Insecta</taxon>
        <taxon>Pterygota</taxon>
        <taxon>Neoptera</taxon>
        <taxon>Endopterygota</taxon>
        <taxon>Hymenoptera</taxon>
        <taxon>Apocrita</taxon>
        <taxon>Aculeata</taxon>
        <taxon>Formicoidea</taxon>
        <taxon>Formicidae</taxon>
        <taxon>Myrmicinae</taxon>
        <taxon>Cardiocondyla</taxon>
    </lineage>
</organism>
<dbReference type="Proteomes" id="UP001430953">
    <property type="component" value="Unassembled WGS sequence"/>
</dbReference>
<proteinExistence type="predicted"/>
<name>A0AAW2GCP7_9HYME</name>
<keyword evidence="2" id="KW-1185">Reference proteome</keyword>
<protein>
    <submittedName>
        <fullName evidence="1">Uncharacterized protein</fullName>
    </submittedName>
</protein>
<evidence type="ECO:0000313" key="2">
    <source>
        <dbReference type="Proteomes" id="UP001430953"/>
    </source>
</evidence>
<dbReference type="EMBL" id="JADYXP020000004">
    <property type="protein sequence ID" value="KAL0125313.1"/>
    <property type="molecule type" value="Genomic_DNA"/>
</dbReference>
<accession>A0AAW2GCP7</accession>
<evidence type="ECO:0000313" key="1">
    <source>
        <dbReference type="EMBL" id="KAL0125313.1"/>
    </source>
</evidence>
<reference evidence="1 2" key="1">
    <citation type="submission" date="2023-03" db="EMBL/GenBank/DDBJ databases">
        <title>High recombination rates correlate with genetic variation in Cardiocondyla obscurior ants.</title>
        <authorList>
            <person name="Errbii M."/>
        </authorList>
    </citation>
    <scope>NUCLEOTIDE SEQUENCE [LARGE SCALE GENOMIC DNA]</scope>
    <source>
        <strain evidence="1">Alpha-2009</strain>
        <tissue evidence="1">Whole body</tissue>
    </source>
</reference>
<sequence length="124" mass="14396">MPSNVLHLESSAHDFLSPRIGEVNRRDSAYKFLISDFSIRKGTFGRARVLALSLTKMVRLKEYHRISSIFPFAWVTIFIYFSQRPRIAVTHAERRLYSTGTIPSRFIDLSEWRKLGTMVSRTSV</sequence>
<dbReference type="AlphaFoldDB" id="A0AAW2GCP7"/>